<gene>
    <name evidence="1" type="ORF">QE152_g14254</name>
</gene>
<organism evidence="1 2">
    <name type="scientific">Popillia japonica</name>
    <name type="common">Japanese beetle</name>
    <dbReference type="NCBI Taxonomy" id="7064"/>
    <lineage>
        <taxon>Eukaryota</taxon>
        <taxon>Metazoa</taxon>
        <taxon>Ecdysozoa</taxon>
        <taxon>Arthropoda</taxon>
        <taxon>Hexapoda</taxon>
        <taxon>Insecta</taxon>
        <taxon>Pterygota</taxon>
        <taxon>Neoptera</taxon>
        <taxon>Endopterygota</taxon>
        <taxon>Coleoptera</taxon>
        <taxon>Polyphaga</taxon>
        <taxon>Scarabaeiformia</taxon>
        <taxon>Scarabaeidae</taxon>
        <taxon>Rutelinae</taxon>
        <taxon>Popillia</taxon>
    </lineage>
</organism>
<accession>A0AAW1L9A6</accession>
<evidence type="ECO:0000313" key="2">
    <source>
        <dbReference type="Proteomes" id="UP001458880"/>
    </source>
</evidence>
<proteinExistence type="predicted"/>
<sequence length="78" mass="8781">MLAIGSYTALYKDSFKPNDFLTRAPLSEFILAGAIWNWISGQDLLPYFVLTNPNPSTPPRVLIGPFLRTYKSQPFNTS</sequence>
<protein>
    <submittedName>
        <fullName evidence="1">Uncharacterized protein</fullName>
    </submittedName>
</protein>
<dbReference type="Proteomes" id="UP001458880">
    <property type="component" value="Unassembled WGS sequence"/>
</dbReference>
<keyword evidence="2" id="KW-1185">Reference proteome</keyword>
<evidence type="ECO:0000313" key="1">
    <source>
        <dbReference type="EMBL" id="KAK9730754.1"/>
    </source>
</evidence>
<name>A0AAW1L9A6_POPJA</name>
<comment type="caution">
    <text evidence="1">The sequence shown here is derived from an EMBL/GenBank/DDBJ whole genome shotgun (WGS) entry which is preliminary data.</text>
</comment>
<reference evidence="1 2" key="1">
    <citation type="journal article" date="2024" name="BMC Genomics">
        <title>De novo assembly and annotation of Popillia japonica's genome with initial clues to its potential as an invasive pest.</title>
        <authorList>
            <person name="Cucini C."/>
            <person name="Boschi S."/>
            <person name="Funari R."/>
            <person name="Cardaioli E."/>
            <person name="Iannotti N."/>
            <person name="Marturano G."/>
            <person name="Paoli F."/>
            <person name="Bruttini M."/>
            <person name="Carapelli A."/>
            <person name="Frati F."/>
            <person name="Nardi F."/>
        </authorList>
    </citation>
    <scope>NUCLEOTIDE SEQUENCE [LARGE SCALE GENOMIC DNA]</scope>
    <source>
        <strain evidence="1">DMR45628</strain>
    </source>
</reference>
<dbReference type="AlphaFoldDB" id="A0AAW1L9A6"/>
<dbReference type="EMBL" id="JASPKY010000142">
    <property type="protein sequence ID" value="KAK9730754.1"/>
    <property type="molecule type" value="Genomic_DNA"/>
</dbReference>